<accession>A0AAP0JIL2</accession>
<comment type="subcellular location">
    <subcellularLocation>
        <location evidence="2 7">Membrane</location>
        <topology evidence="2 7">Multi-pass membrane protein</topology>
    </subcellularLocation>
</comment>
<dbReference type="GO" id="GO:0016020">
    <property type="term" value="C:membrane"/>
    <property type="evidence" value="ECO:0007669"/>
    <property type="project" value="UniProtKB-SubCell"/>
</dbReference>
<name>A0AAP0JIL2_9MAGN</name>
<evidence type="ECO:0000256" key="3">
    <source>
        <dbReference type="ARBA" id="ARBA00006483"/>
    </source>
</evidence>
<keyword evidence="7" id="KW-0813">Transport</keyword>
<dbReference type="Pfam" id="PF03208">
    <property type="entry name" value="PRA1"/>
    <property type="match status" value="1"/>
</dbReference>
<evidence type="ECO:0000256" key="5">
    <source>
        <dbReference type="ARBA" id="ARBA00022989"/>
    </source>
</evidence>
<dbReference type="GO" id="GO:0005783">
    <property type="term" value="C:endoplasmic reticulum"/>
    <property type="evidence" value="ECO:0007669"/>
    <property type="project" value="UniProtKB-ARBA"/>
</dbReference>
<dbReference type="Proteomes" id="UP001419268">
    <property type="component" value="Unassembled WGS sequence"/>
</dbReference>
<comment type="similarity">
    <text evidence="3 7">Belongs to the PRA1 family.</text>
</comment>
<keyword evidence="5 7" id="KW-1133">Transmembrane helix</keyword>
<evidence type="ECO:0000256" key="1">
    <source>
        <dbReference type="ARBA" id="ARBA00002501"/>
    </source>
</evidence>
<dbReference type="GO" id="GO:0016192">
    <property type="term" value="P:vesicle-mediated transport"/>
    <property type="evidence" value="ECO:0007669"/>
    <property type="project" value="TreeGrafter"/>
</dbReference>
<evidence type="ECO:0000313" key="9">
    <source>
        <dbReference type="Proteomes" id="UP001419268"/>
    </source>
</evidence>
<comment type="caution">
    <text evidence="8">The sequence shown here is derived from an EMBL/GenBank/DDBJ whole genome shotgun (WGS) entry which is preliminary data.</text>
</comment>
<comment type="function">
    <text evidence="1 7">May be involved in both secretory and endocytic intracellular trafficking in the endosomal/prevacuolar compartments.</text>
</comment>
<dbReference type="PANTHER" id="PTHR19317:SF53">
    <property type="entry name" value="PRA1 FAMILY PROTEIN G1"/>
    <property type="match status" value="1"/>
</dbReference>
<dbReference type="PANTHER" id="PTHR19317">
    <property type="entry name" value="PRENYLATED RAB ACCEPTOR 1-RELATED"/>
    <property type="match status" value="1"/>
</dbReference>
<protein>
    <recommendedName>
        <fullName evidence="7">PRA1 family protein</fullName>
    </recommendedName>
</protein>
<dbReference type="AlphaFoldDB" id="A0AAP0JIL2"/>
<dbReference type="GO" id="GO:0005794">
    <property type="term" value="C:Golgi apparatus"/>
    <property type="evidence" value="ECO:0007669"/>
    <property type="project" value="TreeGrafter"/>
</dbReference>
<evidence type="ECO:0000256" key="7">
    <source>
        <dbReference type="RuleBase" id="RU363107"/>
    </source>
</evidence>
<evidence type="ECO:0000313" key="8">
    <source>
        <dbReference type="EMBL" id="KAK9134101.1"/>
    </source>
</evidence>
<keyword evidence="9" id="KW-1185">Reference proteome</keyword>
<evidence type="ECO:0000256" key="6">
    <source>
        <dbReference type="ARBA" id="ARBA00023136"/>
    </source>
</evidence>
<proteinExistence type="inferred from homology"/>
<feature type="transmembrane region" description="Helical" evidence="7">
    <location>
        <begin position="154"/>
        <end position="171"/>
    </location>
</feature>
<organism evidence="8 9">
    <name type="scientific">Stephania cephalantha</name>
    <dbReference type="NCBI Taxonomy" id="152367"/>
    <lineage>
        <taxon>Eukaryota</taxon>
        <taxon>Viridiplantae</taxon>
        <taxon>Streptophyta</taxon>
        <taxon>Embryophyta</taxon>
        <taxon>Tracheophyta</taxon>
        <taxon>Spermatophyta</taxon>
        <taxon>Magnoliopsida</taxon>
        <taxon>Ranunculales</taxon>
        <taxon>Menispermaceae</taxon>
        <taxon>Menispermoideae</taxon>
        <taxon>Cissampelideae</taxon>
        <taxon>Stephania</taxon>
    </lineage>
</organism>
<evidence type="ECO:0000256" key="2">
    <source>
        <dbReference type="ARBA" id="ARBA00004141"/>
    </source>
</evidence>
<evidence type="ECO:0000256" key="4">
    <source>
        <dbReference type="ARBA" id="ARBA00022692"/>
    </source>
</evidence>
<keyword evidence="4 7" id="KW-0812">Transmembrane</keyword>
<feature type="transmembrane region" description="Helical" evidence="7">
    <location>
        <begin position="75"/>
        <end position="93"/>
    </location>
</feature>
<gene>
    <name evidence="8" type="ORF">Scep_013629</name>
</gene>
<dbReference type="InterPro" id="IPR004895">
    <property type="entry name" value="Prenylated_rab_accept_PRA1"/>
</dbReference>
<reference evidence="8 9" key="1">
    <citation type="submission" date="2024-01" db="EMBL/GenBank/DDBJ databases">
        <title>Genome assemblies of Stephania.</title>
        <authorList>
            <person name="Yang L."/>
        </authorList>
    </citation>
    <scope>NUCLEOTIDE SEQUENCE [LARGE SCALE GENOMIC DNA]</scope>
    <source>
        <strain evidence="8">JXDWG</strain>
        <tissue evidence="8">Leaf</tissue>
    </source>
</reference>
<feature type="transmembrane region" description="Helical" evidence="7">
    <location>
        <begin position="128"/>
        <end position="148"/>
    </location>
</feature>
<keyword evidence="6 7" id="KW-0472">Membrane</keyword>
<dbReference type="EMBL" id="JBBNAG010000005">
    <property type="protein sequence ID" value="KAK9134101.1"/>
    <property type="molecule type" value="Genomic_DNA"/>
</dbReference>
<sequence>MLNNMKNGTAPPPPTTTATYTTIPISGSDVISRSIYNISSFLSLRRPWTEVLASGVFDRPESLSAAAQRLRKNLAYFRLNYGIFLCACALLSLIGTPLYLILISAVFALWLIFYFFREDPLYLWGHSIRDRFVLAALICVTLVTFWFARVVESVVVGLGLGLVVLAFHGVFRNPEGLFMDEAEAASSGLIGRTV</sequence>